<gene>
    <name evidence="8" type="ORF">ACH5RR_011640</name>
</gene>
<dbReference type="FunFam" id="3.30.70.100:FF:000008">
    <property type="entry name" value="Copper transport protein ATOX1"/>
    <property type="match status" value="1"/>
</dbReference>
<sequence length="113" mass="12392">MFLKSHVLKVHLHCDGCARKVKKLLKKIEGVYPVRIDTEEQKVKVSGTVDSATLIGKLTKSGKHTELWPPSHKQYQNPVQSLSNSVNASNTQPMLPLNLTGESMTGPTTARGT</sequence>
<keyword evidence="9" id="KW-1185">Reference proteome</keyword>
<evidence type="ECO:0000256" key="5">
    <source>
        <dbReference type="ARBA" id="ARBA00024045"/>
    </source>
</evidence>
<evidence type="ECO:0000259" key="7">
    <source>
        <dbReference type="PROSITE" id="PS50846"/>
    </source>
</evidence>
<dbReference type="Proteomes" id="UP001630127">
    <property type="component" value="Unassembled WGS sequence"/>
</dbReference>
<dbReference type="GO" id="GO:0016020">
    <property type="term" value="C:membrane"/>
    <property type="evidence" value="ECO:0007669"/>
    <property type="project" value="UniProtKB-SubCell"/>
</dbReference>
<evidence type="ECO:0000256" key="2">
    <source>
        <dbReference type="ARBA" id="ARBA00022481"/>
    </source>
</evidence>
<comment type="similarity">
    <text evidence="5">Belongs to the HIPP family.</text>
</comment>
<dbReference type="PANTHER" id="PTHR45868:SF32">
    <property type="entry name" value="HMA DOMAIN-CONTAINING PROTEIN"/>
    <property type="match status" value="1"/>
</dbReference>
<dbReference type="EMBL" id="JBJUIK010000005">
    <property type="protein sequence ID" value="KAL3526984.1"/>
    <property type="molecule type" value="Genomic_DNA"/>
</dbReference>
<feature type="compositionally biased region" description="Polar residues" evidence="6">
    <location>
        <begin position="76"/>
        <end position="93"/>
    </location>
</feature>
<accession>A0ABD3A6X8</accession>
<protein>
    <recommendedName>
        <fullName evidence="7">HMA domain-containing protein</fullName>
    </recommendedName>
</protein>
<keyword evidence="4" id="KW-0636">Prenylation</keyword>
<comment type="subcellular location">
    <subcellularLocation>
        <location evidence="1">Membrane</location>
        <topology evidence="1">Peripheral membrane protein</topology>
    </subcellularLocation>
</comment>
<keyword evidence="2" id="KW-0488">Methylation</keyword>
<dbReference type="AlphaFoldDB" id="A0ABD3A6X8"/>
<dbReference type="InterPro" id="IPR036163">
    <property type="entry name" value="HMA_dom_sf"/>
</dbReference>
<dbReference type="PANTHER" id="PTHR45868">
    <property type="entry name" value="HEAVY METAL-ASSOCIATED ISOPRENYLATED PLANT PROTEIN 33-RELATED"/>
    <property type="match status" value="1"/>
</dbReference>
<dbReference type="GO" id="GO:0009626">
    <property type="term" value="P:plant-type hypersensitive response"/>
    <property type="evidence" value="ECO:0007669"/>
    <property type="project" value="UniProtKB-KW"/>
</dbReference>
<evidence type="ECO:0000313" key="9">
    <source>
        <dbReference type="Proteomes" id="UP001630127"/>
    </source>
</evidence>
<dbReference type="Pfam" id="PF00403">
    <property type="entry name" value="HMA"/>
    <property type="match status" value="1"/>
</dbReference>
<feature type="compositionally biased region" description="Polar residues" evidence="6">
    <location>
        <begin position="100"/>
        <end position="113"/>
    </location>
</feature>
<organism evidence="8 9">
    <name type="scientific">Cinchona calisaya</name>
    <dbReference type="NCBI Taxonomy" id="153742"/>
    <lineage>
        <taxon>Eukaryota</taxon>
        <taxon>Viridiplantae</taxon>
        <taxon>Streptophyta</taxon>
        <taxon>Embryophyta</taxon>
        <taxon>Tracheophyta</taxon>
        <taxon>Spermatophyta</taxon>
        <taxon>Magnoliopsida</taxon>
        <taxon>eudicotyledons</taxon>
        <taxon>Gunneridae</taxon>
        <taxon>Pentapetalae</taxon>
        <taxon>asterids</taxon>
        <taxon>lamiids</taxon>
        <taxon>Gentianales</taxon>
        <taxon>Rubiaceae</taxon>
        <taxon>Cinchonoideae</taxon>
        <taxon>Cinchoneae</taxon>
        <taxon>Cinchona</taxon>
    </lineage>
</organism>
<comment type="caution">
    <text evidence="8">The sequence shown here is derived from an EMBL/GenBank/DDBJ whole genome shotgun (WGS) entry which is preliminary data.</text>
</comment>
<keyword evidence="4" id="KW-0449">Lipoprotein</keyword>
<proteinExistence type="inferred from homology"/>
<dbReference type="GO" id="GO:0046872">
    <property type="term" value="F:metal ion binding"/>
    <property type="evidence" value="ECO:0007669"/>
    <property type="project" value="UniProtKB-KW"/>
</dbReference>
<evidence type="ECO:0000256" key="3">
    <source>
        <dbReference type="ARBA" id="ARBA00022723"/>
    </source>
</evidence>
<evidence type="ECO:0000313" key="8">
    <source>
        <dbReference type="EMBL" id="KAL3526984.1"/>
    </source>
</evidence>
<dbReference type="PROSITE" id="PS50846">
    <property type="entry name" value="HMA_2"/>
    <property type="match status" value="1"/>
</dbReference>
<feature type="domain" description="HMA" evidence="7">
    <location>
        <begin position="3"/>
        <end position="66"/>
    </location>
</feature>
<dbReference type="CDD" id="cd00371">
    <property type="entry name" value="HMA"/>
    <property type="match status" value="1"/>
</dbReference>
<evidence type="ECO:0000256" key="1">
    <source>
        <dbReference type="ARBA" id="ARBA00004170"/>
    </source>
</evidence>
<dbReference type="SUPFAM" id="SSF55008">
    <property type="entry name" value="HMA, heavy metal-associated domain"/>
    <property type="match status" value="1"/>
</dbReference>
<reference evidence="8 9" key="1">
    <citation type="submission" date="2024-11" db="EMBL/GenBank/DDBJ databases">
        <title>A near-complete genome assembly of Cinchona calisaya.</title>
        <authorList>
            <person name="Lian D.C."/>
            <person name="Zhao X.W."/>
            <person name="Wei L."/>
        </authorList>
    </citation>
    <scope>NUCLEOTIDE SEQUENCE [LARGE SCALE GENOMIC DNA]</scope>
    <source>
        <tissue evidence="8">Nenye</tissue>
    </source>
</reference>
<evidence type="ECO:0000256" key="6">
    <source>
        <dbReference type="SAM" id="MobiDB-lite"/>
    </source>
</evidence>
<keyword evidence="3" id="KW-0479">Metal-binding</keyword>
<evidence type="ECO:0000256" key="4">
    <source>
        <dbReference type="ARBA" id="ARBA00023289"/>
    </source>
</evidence>
<feature type="region of interest" description="Disordered" evidence="6">
    <location>
        <begin position="76"/>
        <end position="113"/>
    </location>
</feature>
<dbReference type="Gene3D" id="3.30.70.100">
    <property type="match status" value="1"/>
</dbReference>
<dbReference type="InterPro" id="IPR006121">
    <property type="entry name" value="HMA_dom"/>
</dbReference>
<name>A0ABD3A6X8_9GENT</name>